<feature type="region of interest" description="Disordered" evidence="1">
    <location>
        <begin position="26"/>
        <end position="49"/>
    </location>
</feature>
<feature type="region of interest" description="Disordered" evidence="1">
    <location>
        <begin position="86"/>
        <end position="114"/>
    </location>
</feature>
<accession>A0A178IML2</accession>
<organism evidence="2 3">
    <name type="scientific">Termitidicoccus mucosus</name>
    <dbReference type="NCBI Taxonomy" id="1184151"/>
    <lineage>
        <taxon>Bacteria</taxon>
        <taxon>Pseudomonadati</taxon>
        <taxon>Verrucomicrobiota</taxon>
        <taxon>Opitutia</taxon>
        <taxon>Opitutales</taxon>
        <taxon>Opitutaceae</taxon>
        <taxon>Termitidicoccus</taxon>
    </lineage>
</organism>
<keyword evidence="3" id="KW-1185">Reference proteome</keyword>
<dbReference type="Proteomes" id="UP000078486">
    <property type="component" value="Unassembled WGS sequence"/>
</dbReference>
<reference evidence="2 3" key="1">
    <citation type="submission" date="2016-01" db="EMBL/GenBank/DDBJ databases">
        <title>High potential of lignocellulose degradation of a new Verrucomicrobia species.</title>
        <authorList>
            <person name="Wang Y."/>
            <person name="Shi Y."/>
            <person name="Qiu Z."/>
            <person name="Liu S."/>
            <person name="Yang H."/>
        </authorList>
    </citation>
    <scope>NUCLEOTIDE SEQUENCE [LARGE SCALE GENOMIC DNA]</scope>
    <source>
        <strain evidence="2 3">TSB47</strain>
    </source>
</reference>
<gene>
    <name evidence="2" type="ORF">AW736_04485</name>
</gene>
<evidence type="ECO:0000313" key="2">
    <source>
        <dbReference type="EMBL" id="OAM91142.1"/>
    </source>
</evidence>
<feature type="compositionally biased region" description="Basic and acidic residues" evidence="1">
    <location>
        <begin position="38"/>
        <end position="49"/>
    </location>
</feature>
<evidence type="ECO:0000256" key="1">
    <source>
        <dbReference type="SAM" id="MobiDB-lite"/>
    </source>
</evidence>
<proteinExistence type="predicted"/>
<dbReference type="AlphaFoldDB" id="A0A178IML2"/>
<protein>
    <submittedName>
        <fullName evidence="2">Uncharacterized protein</fullName>
    </submittedName>
</protein>
<dbReference type="RefSeq" id="WP_145928596.1">
    <property type="nucleotide sequence ID" value="NZ_KV441839.1"/>
</dbReference>
<sequence length="114" mass="12482">MPPQRGQFFETCQSMALIAESVLPEPVSPVTNQPRQKSFNDHENPPRVRTGFARERPRAAITPHATCQTANAPHATCQTANAPNTADIASAAPGDMPARRAKNVQPRLTMARRR</sequence>
<comment type="caution">
    <text evidence="2">The sequence shown here is derived from an EMBL/GenBank/DDBJ whole genome shotgun (WGS) entry which is preliminary data.</text>
</comment>
<dbReference type="EMBL" id="LRRQ01000039">
    <property type="protein sequence ID" value="OAM91142.1"/>
    <property type="molecule type" value="Genomic_DNA"/>
</dbReference>
<evidence type="ECO:0000313" key="3">
    <source>
        <dbReference type="Proteomes" id="UP000078486"/>
    </source>
</evidence>
<name>A0A178IML2_9BACT</name>